<dbReference type="GO" id="GO:0005886">
    <property type="term" value="C:plasma membrane"/>
    <property type="evidence" value="ECO:0007669"/>
    <property type="project" value="TreeGrafter"/>
</dbReference>
<dbReference type="PANTHER" id="PTHR31650">
    <property type="entry name" value="O-ACYLTRANSFERASE (WSD1-LIKE) FAMILY PROTEIN"/>
    <property type="match status" value="1"/>
</dbReference>
<feature type="domain" description="O-acyltransferase WSD1 C-terminal" evidence="1">
    <location>
        <begin position="3"/>
        <end position="72"/>
    </location>
</feature>
<organism evidence="2 3">
    <name type="scientific">Gossypium lobatum</name>
    <dbReference type="NCBI Taxonomy" id="34289"/>
    <lineage>
        <taxon>Eukaryota</taxon>
        <taxon>Viridiplantae</taxon>
        <taxon>Streptophyta</taxon>
        <taxon>Embryophyta</taxon>
        <taxon>Tracheophyta</taxon>
        <taxon>Spermatophyta</taxon>
        <taxon>Magnoliopsida</taxon>
        <taxon>eudicotyledons</taxon>
        <taxon>Gunneridae</taxon>
        <taxon>Pentapetalae</taxon>
        <taxon>rosids</taxon>
        <taxon>malvids</taxon>
        <taxon>Malvales</taxon>
        <taxon>Malvaceae</taxon>
        <taxon>Malvoideae</taxon>
        <taxon>Gossypium</taxon>
    </lineage>
</organism>
<gene>
    <name evidence="2" type="ORF">Golob_002777</name>
</gene>
<dbReference type="GO" id="GO:0008374">
    <property type="term" value="F:O-acyltransferase activity"/>
    <property type="evidence" value="ECO:0007669"/>
    <property type="project" value="InterPro"/>
</dbReference>
<reference evidence="2 3" key="1">
    <citation type="journal article" date="2019" name="Genome Biol. Evol.">
        <title>Insights into the evolution of the New World diploid cottons (Gossypium, subgenus Houzingenia) based on genome sequencing.</title>
        <authorList>
            <person name="Grover C.E."/>
            <person name="Arick M.A. 2nd"/>
            <person name="Thrash A."/>
            <person name="Conover J.L."/>
            <person name="Sanders W.S."/>
            <person name="Peterson D.G."/>
            <person name="Frelichowski J.E."/>
            <person name="Scheffler J.A."/>
            <person name="Scheffler B.E."/>
            <person name="Wendel J.F."/>
        </authorList>
    </citation>
    <scope>NUCLEOTIDE SEQUENCE [LARGE SCALE GENOMIC DNA]</scope>
    <source>
        <strain evidence="2">157</strain>
        <tissue evidence="2">Leaf</tissue>
    </source>
</reference>
<evidence type="ECO:0000313" key="3">
    <source>
        <dbReference type="Proteomes" id="UP000593572"/>
    </source>
</evidence>
<dbReference type="Proteomes" id="UP000593572">
    <property type="component" value="Unassembled WGS sequence"/>
</dbReference>
<dbReference type="InterPro" id="IPR009721">
    <property type="entry name" value="O-acyltransferase_WSD1_C"/>
</dbReference>
<accession>A0A7J8N6A2</accession>
<protein>
    <recommendedName>
        <fullName evidence="1">O-acyltransferase WSD1 C-terminal domain-containing protein</fullName>
    </recommendedName>
</protein>
<comment type="caution">
    <text evidence="2">The sequence shown here is derived from an EMBL/GenBank/DDBJ whole genome shotgun (WGS) entry which is preliminary data.</text>
</comment>
<proteinExistence type="predicted"/>
<dbReference type="InterPro" id="IPR045034">
    <property type="entry name" value="O-acyltransferase_WSD1-like"/>
</dbReference>
<name>A0A7J8N6A2_9ROSI</name>
<dbReference type="PANTHER" id="PTHR31650:SF34">
    <property type="entry name" value="O-ACYLTRANSFERASE WSD1-LIKE ISOFORM X1"/>
    <property type="match status" value="1"/>
</dbReference>
<dbReference type="GO" id="GO:0019432">
    <property type="term" value="P:triglyceride biosynthetic process"/>
    <property type="evidence" value="ECO:0007669"/>
    <property type="project" value="TreeGrafter"/>
</dbReference>
<sequence>MGLSNMIGPVERMALANHPIKSLYFMVAGEPKSLSITMISYMGKLRVAFKTKKDFIDPEKLKSSIQNAFEMILKAAQDIA</sequence>
<evidence type="ECO:0000259" key="1">
    <source>
        <dbReference type="Pfam" id="PF06974"/>
    </source>
</evidence>
<dbReference type="EMBL" id="JABEZX010000012">
    <property type="protein sequence ID" value="MBA0572436.1"/>
    <property type="molecule type" value="Genomic_DNA"/>
</dbReference>
<evidence type="ECO:0000313" key="2">
    <source>
        <dbReference type="EMBL" id="MBA0572436.1"/>
    </source>
</evidence>
<dbReference type="AlphaFoldDB" id="A0A7J8N6A2"/>
<dbReference type="Pfam" id="PF06974">
    <property type="entry name" value="WS_DGAT_C"/>
    <property type="match status" value="1"/>
</dbReference>
<keyword evidence="3" id="KW-1185">Reference proteome</keyword>